<sequence length="258" mass="28694">MPIHGITASQLLAAGREFFDNIKKHSEIKVEKKALLKLLRGKLDGNHTAGELKEPLEYNNHCKSSAVLVATSEIDINGVKVTKLASKVLAKQAGLSLDALSHWALVVVDRGDGVCYLYDLMSDQMLPTTKIMKNYPRCFPVTEEMVESWTGCSYVGETTRTHDEILNIASNFIAEHPRYQLFSNNCQHLTEELVRQLCNEKVISMANLGVEAKMLSKKFSSTLLMKMSLDADALRQLKSNIKTSGDRLIAERGSKVVP</sequence>
<reference evidence="5" key="1">
    <citation type="submission" date="2022-10" db="EMBL/GenBank/DDBJ databases">
        <title>Tapping the CABI collections for fungal endophytes: first genome assemblies for Collariella, Neodidymelliopsis, Ascochyta clinopodiicola, Didymella pomorum, Didymosphaeria variabile, Neocosmospora piperis and Neocucurbitaria cava.</title>
        <authorList>
            <person name="Hill R."/>
        </authorList>
    </citation>
    <scope>NUCLEOTIDE SEQUENCE</scope>
    <source>
        <strain evidence="5">IMI 355082</strain>
    </source>
</reference>
<accession>A0A9W8YS77</accession>
<evidence type="ECO:0000313" key="6">
    <source>
        <dbReference type="Proteomes" id="UP001140453"/>
    </source>
</evidence>
<dbReference type="GO" id="GO:0006508">
    <property type="term" value="P:proteolysis"/>
    <property type="evidence" value="ECO:0007669"/>
    <property type="project" value="UniProtKB-KW"/>
</dbReference>
<dbReference type="Gene3D" id="3.90.1720.30">
    <property type="entry name" value="PPPDE domains"/>
    <property type="match status" value="1"/>
</dbReference>
<dbReference type="PROSITE" id="PS51858">
    <property type="entry name" value="PPPDE"/>
    <property type="match status" value="1"/>
</dbReference>
<dbReference type="OrthoDB" id="3727368at2759"/>
<dbReference type="InterPro" id="IPR008580">
    <property type="entry name" value="PPPDE_dom"/>
</dbReference>
<feature type="domain" description="PPPDE" evidence="4">
    <location>
        <begin position="72"/>
        <end position="228"/>
    </location>
</feature>
<dbReference type="EMBL" id="JAPEVB010000003">
    <property type="protein sequence ID" value="KAJ4390631.1"/>
    <property type="molecule type" value="Genomic_DNA"/>
</dbReference>
<organism evidence="5 6">
    <name type="scientific">Gnomoniopsis smithogilvyi</name>
    <dbReference type="NCBI Taxonomy" id="1191159"/>
    <lineage>
        <taxon>Eukaryota</taxon>
        <taxon>Fungi</taxon>
        <taxon>Dikarya</taxon>
        <taxon>Ascomycota</taxon>
        <taxon>Pezizomycotina</taxon>
        <taxon>Sordariomycetes</taxon>
        <taxon>Sordariomycetidae</taxon>
        <taxon>Diaporthales</taxon>
        <taxon>Gnomoniaceae</taxon>
        <taxon>Gnomoniopsis</taxon>
    </lineage>
</organism>
<proteinExistence type="inferred from homology"/>
<dbReference type="InterPro" id="IPR042266">
    <property type="entry name" value="PPPDE_sf"/>
</dbReference>
<evidence type="ECO:0000256" key="2">
    <source>
        <dbReference type="ARBA" id="ARBA00022670"/>
    </source>
</evidence>
<dbReference type="GO" id="GO:0008233">
    <property type="term" value="F:peptidase activity"/>
    <property type="evidence" value="ECO:0007669"/>
    <property type="project" value="UniProtKB-KW"/>
</dbReference>
<comment type="caution">
    <text evidence="5">The sequence shown here is derived from an EMBL/GenBank/DDBJ whole genome shotgun (WGS) entry which is preliminary data.</text>
</comment>
<evidence type="ECO:0000313" key="5">
    <source>
        <dbReference type="EMBL" id="KAJ4390631.1"/>
    </source>
</evidence>
<gene>
    <name evidence="5" type="ORF">N0V93_004228</name>
</gene>
<name>A0A9W8YS77_9PEZI</name>
<protein>
    <recommendedName>
        <fullName evidence="4">PPPDE domain-containing protein</fullName>
    </recommendedName>
</protein>
<evidence type="ECO:0000256" key="3">
    <source>
        <dbReference type="ARBA" id="ARBA00022801"/>
    </source>
</evidence>
<keyword evidence="6" id="KW-1185">Reference proteome</keyword>
<evidence type="ECO:0000256" key="1">
    <source>
        <dbReference type="ARBA" id="ARBA00008140"/>
    </source>
</evidence>
<evidence type="ECO:0000259" key="4">
    <source>
        <dbReference type="PROSITE" id="PS51858"/>
    </source>
</evidence>
<keyword evidence="3" id="KW-0378">Hydrolase</keyword>
<keyword evidence="2" id="KW-0645">Protease</keyword>
<comment type="similarity">
    <text evidence="1">Belongs to the DeSI family.</text>
</comment>
<dbReference type="Proteomes" id="UP001140453">
    <property type="component" value="Unassembled WGS sequence"/>
</dbReference>
<dbReference type="AlphaFoldDB" id="A0A9W8YS77"/>